<keyword evidence="2" id="KW-1185">Reference proteome</keyword>
<sequence length="19" mass="2083">MVKDSMSRFTPSSVDAPID</sequence>
<feature type="non-terminal residue" evidence="1">
    <location>
        <position position="19"/>
    </location>
</feature>
<evidence type="ECO:0000313" key="2">
    <source>
        <dbReference type="Proteomes" id="UP000265520"/>
    </source>
</evidence>
<protein>
    <submittedName>
        <fullName evidence="1">Uncharacterized protein</fullName>
    </submittedName>
</protein>
<name>A0A392QM81_9FABA</name>
<dbReference type="AlphaFoldDB" id="A0A392QM81"/>
<evidence type="ECO:0000313" key="1">
    <source>
        <dbReference type="EMBL" id="MCI24636.1"/>
    </source>
</evidence>
<accession>A0A392QM81</accession>
<comment type="caution">
    <text evidence="1">The sequence shown here is derived from an EMBL/GenBank/DDBJ whole genome shotgun (WGS) entry which is preliminary data.</text>
</comment>
<organism evidence="1 2">
    <name type="scientific">Trifolium medium</name>
    <dbReference type="NCBI Taxonomy" id="97028"/>
    <lineage>
        <taxon>Eukaryota</taxon>
        <taxon>Viridiplantae</taxon>
        <taxon>Streptophyta</taxon>
        <taxon>Embryophyta</taxon>
        <taxon>Tracheophyta</taxon>
        <taxon>Spermatophyta</taxon>
        <taxon>Magnoliopsida</taxon>
        <taxon>eudicotyledons</taxon>
        <taxon>Gunneridae</taxon>
        <taxon>Pentapetalae</taxon>
        <taxon>rosids</taxon>
        <taxon>fabids</taxon>
        <taxon>Fabales</taxon>
        <taxon>Fabaceae</taxon>
        <taxon>Papilionoideae</taxon>
        <taxon>50 kb inversion clade</taxon>
        <taxon>NPAAA clade</taxon>
        <taxon>Hologalegina</taxon>
        <taxon>IRL clade</taxon>
        <taxon>Trifolieae</taxon>
        <taxon>Trifolium</taxon>
    </lineage>
</organism>
<proteinExistence type="predicted"/>
<dbReference type="Proteomes" id="UP000265520">
    <property type="component" value="Unassembled WGS sequence"/>
</dbReference>
<reference evidence="1 2" key="1">
    <citation type="journal article" date="2018" name="Front. Plant Sci.">
        <title>Red Clover (Trifolium pratense) and Zigzag Clover (T. medium) - A Picture of Genomic Similarities and Differences.</title>
        <authorList>
            <person name="Dluhosova J."/>
            <person name="Istvanek J."/>
            <person name="Nedelnik J."/>
            <person name="Repkova J."/>
        </authorList>
    </citation>
    <scope>NUCLEOTIDE SEQUENCE [LARGE SCALE GENOMIC DNA]</scope>
    <source>
        <strain evidence="2">cv. 10/8</strain>
        <tissue evidence="1">Leaf</tissue>
    </source>
</reference>
<dbReference type="EMBL" id="LXQA010142664">
    <property type="protein sequence ID" value="MCI24636.1"/>
    <property type="molecule type" value="Genomic_DNA"/>
</dbReference>